<dbReference type="EMBL" id="BK032510">
    <property type="protein sequence ID" value="DAF43887.1"/>
    <property type="molecule type" value="Genomic_DNA"/>
</dbReference>
<evidence type="ECO:0000313" key="1">
    <source>
        <dbReference type="EMBL" id="DAF43887.1"/>
    </source>
</evidence>
<organism evidence="1">
    <name type="scientific">Myoviridae sp. ctNQV2</name>
    <dbReference type="NCBI Taxonomy" id="2827683"/>
    <lineage>
        <taxon>Viruses</taxon>
        <taxon>Duplodnaviria</taxon>
        <taxon>Heunggongvirae</taxon>
        <taxon>Uroviricota</taxon>
        <taxon>Caudoviricetes</taxon>
    </lineage>
</organism>
<name>A0A8S5RZ94_9CAUD</name>
<reference evidence="1" key="1">
    <citation type="journal article" date="2021" name="Proc. Natl. Acad. Sci. U.S.A.">
        <title>A Catalog of Tens of Thousands of Viruses from Human Metagenomes Reveals Hidden Associations with Chronic Diseases.</title>
        <authorList>
            <person name="Tisza M.J."/>
            <person name="Buck C.B."/>
        </authorList>
    </citation>
    <scope>NUCLEOTIDE SEQUENCE</scope>
    <source>
        <strain evidence="1">CtNQV2</strain>
    </source>
</reference>
<proteinExistence type="predicted"/>
<accession>A0A8S5RZ94</accession>
<protein>
    <submittedName>
        <fullName evidence="1">Uncharacterized protein</fullName>
    </submittedName>
</protein>
<sequence length="163" mass="19275">MAAGIQDRLIKLAPYNPGFNLYSGQIIIHVTYKPNWRVLESYDEAVKIARDDNNQYQYFYYASTETDFNRIFDVIDTTVKFNNEAELKRELLIQKVNELQKLFEVEDLETLQTLEFKVKKKKSKIKKDKVIENEKDSTEVSRDEETNVIVQQENEIKDNKELV</sequence>